<comment type="caution">
    <text evidence="3">The sequence shown here is derived from an EMBL/GenBank/DDBJ whole genome shotgun (WGS) entry which is preliminary data.</text>
</comment>
<protein>
    <submittedName>
        <fullName evidence="3">Single-stranded DNA-binding protein</fullName>
    </submittedName>
</protein>
<name>A0ABV1BWL0_9FIRM</name>
<dbReference type="Gene3D" id="2.40.50.140">
    <property type="entry name" value="Nucleic acid-binding proteins"/>
    <property type="match status" value="2"/>
</dbReference>
<evidence type="ECO:0000313" key="3">
    <source>
        <dbReference type="EMBL" id="MEQ2379435.1"/>
    </source>
</evidence>
<dbReference type="InterPro" id="IPR012340">
    <property type="entry name" value="NA-bd_OB-fold"/>
</dbReference>
<proteinExistence type="predicted"/>
<dbReference type="SUPFAM" id="SSF50249">
    <property type="entry name" value="Nucleic acid-binding proteins"/>
    <property type="match status" value="1"/>
</dbReference>
<dbReference type="GO" id="GO:0003677">
    <property type="term" value="F:DNA binding"/>
    <property type="evidence" value="ECO:0007669"/>
    <property type="project" value="UniProtKB-KW"/>
</dbReference>
<dbReference type="NCBIfam" id="NF004476">
    <property type="entry name" value="PRK05813.1"/>
    <property type="match status" value="1"/>
</dbReference>
<dbReference type="EMBL" id="JBBMER010000003">
    <property type="protein sequence ID" value="MEQ2379435.1"/>
    <property type="molecule type" value="Genomic_DNA"/>
</dbReference>
<dbReference type="InterPro" id="IPR000424">
    <property type="entry name" value="Primosome_PriB/ssb"/>
</dbReference>
<dbReference type="Pfam" id="PF00436">
    <property type="entry name" value="SSB"/>
    <property type="match status" value="1"/>
</dbReference>
<dbReference type="PROSITE" id="PS50935">
    <property type="entry name" value="SSB"/>
    <property type="match status" value="2"/>
</dbReference>
<evidence type="ECO:0000256" key="1">
    <source>
        <dbReference type="ARBA" id="ARBA00023125"/>
    </source>
</evidence>
<reference evidence="3 4" key="1">
    <citation type="submission" date="2024-03" db="EMBL/GenBank/DDBJ databases">
        <title>Human intestinal bacterial collection.</title>
        <authorList>
            <person name="Pauvert C."/>
            <person name="Hitch T.C.A."/>
            <person name="Clavel T."/>
        </authorList>
    </citation>
    <scope>NUCLEOTIDE SEQUENCE [LARGE SCALE GENOMIC DNA]</scope>
    <source>
        <strain evidence="3 4">CLA-AA-H255</strain>
    </source>
</reference>
<dbReference type="Proteomes" id="UP001442364">
    <property type="component" value="Unassembled WGS sequence"/>
</dbReference>
<evidence type="ECO:0000256" key="2">
    <source>
        <dbReference type="PROSITE-ProRule" id="PRU00252"/>
    </source>
</evidence>
<organism evidence="3 4">
    <name type="scientific">[Lactobacillus] rogosae</name>
    <dbReference type="NCBI Taxonomy" id="706562"/>
    <lineage>
        <taxon>Bacteria</taxon>
        <taxon>Bacillati</taxon>
        <taxon>Bacillota</taxon>
        <taxon>Clostridia</taxon>
        <taxon>Lachnospirales</taxon>
        <taxon>Lachnospiraceae</taxon>
        <taxon>Lachnospira</taxon>
    </lineage>
</organism>
<accession>A0ABV1BWL0</accession>
<keyword evidence="1 2" id="KW-0238">DNA-binding</keyword>
<sequence length="213" mass="24417">MLDKVIENNRVCIIGEVVSEFTFSHEVFGEGFYIANVSVNRLSDMVDIIPLMISERLIDVTKDYRGMKIEVSGQFRSYNRHEGVKNKLVLSIFVRELRFIEDEDIPEEQSKSNQIFLDGYVCKPPIYRKTPLGREIADILVAVNRPYGKSDYIPCIAWGRNARFAGGLEVGSHLQICGRVQSREYTKKVDEESVEKRVAYEVSVSKIDLVEEE</sequence>
<evidence type="ECO:0000313" key="4">
    <source>
        <dbReference type="Proteomes" id="UP001442364"/>
    </source>
</evidence>
<gene>
    <name evidence="3" type="ORF">WMO14_06015</name>
</gene>
<dbReference type="RefSeq" id="WP_022501885.1">
    <property type="nucleotide sequence ID" value="NZ_DAWDAH010000001.1"/>
</dbReference>
<keyword evidence="4" id="KW-1185">Reference proteome</keyword>